<dbReference type="PROSITE" id="PS51375">
    <property type="entry name" value="PPR"/>
    <property type="match status" value="6"/>
</dbReference>
<dbReference type="GO" id="GO:0003723">
    <property type="term" value="F:RNA binding"/>
    <property type="evidence" value="ECO:0007669"/>
    <property type="project" value="InterPro"/>
</dbReference>
<evidence type="ECO:0000256" key="1">
    <source>
        <dbReference type="ARBA" id="ARBA00022737"/>
    </source>
</evidence>
<dbReference type="FunFam" id="1.25.40.10:FF:000441">
    <property type="entry name" value="Pentatricopeptide repeat-containing protein mitochondrial"/>
    <property type="match status" value="1"/>
</dbReference>
<dbReference type="OMA" id="HMELAHE"/>
<name>A0A2P6RRM5_ROSCH</name>
<dbReference type="OrthoDB" id="7457040at2759"/>
<evidence type="ECO:0000256" key="2">
    <source>
        <dbReference type="PROSITE-ProRule" id="PRU00708"/>
    </source>
</evidence>
<dbReference type="PANTHER" id="PTHR47926">
    <property type="entry name" value="PENTATRICOPEPTIDE REPEAT-CONTAINING PROTEIN"/>
    <property type="match status" value="1"/>
</dbReference>
<protein>
    <submittedName>
        <fullName evidence="3">Putative tetratricopeptide-like helical domain-containing protein</fullName>
    </submittedName>
</protein>
<gene>
    <name evidence="3" type="ORF">RchiOBHm_Chr2g0118001</name>
</gene>
<sequence length="633" mass="70650">MGIFYYNRMTCAQTLIKTTSKIAAFARLGHTNHARKLFDEMPHRDSIAWNAMLTAYTQLGFHHQALSLLRSMRISNTRPDHFTFTATLSACAGACNLRCGAKLHCVLIVLGYQSYLPVNNALIDMYGKCLEPCSATRVFEEMELRNEVTWCSLLFAYTNSGLFDAARQVFCVMPRRVERAWNVMIVGYARNGEVEMCLGLLKEMKESLCRPDQWTFSALMNACAEALELRCGCMLHAFIIKSGWSSSAEVKNSVLSFYAELGCLGNAVKVFESGGTLTQVSWNAMIDIYMKLGNTHEALRVFQLSPEQNIVSWTSMISGYARNGRGEEAAMFFVDMLRTGLEPDDFSFAAVLHACSNLALLGCGEMFHGCIIHYGFHAYAFIGNGLVNMYAKCGDLKGSIRAFCDILHKDLVSWNTMLFAFGLHGKAIETLQFFEQMVVNGVKPDNVTFIGLLMACSHSGLIGESRALFETMQTIYGLSPDKYHVACMVDMLGRGGYLAEAKELADKYCSVYNAKISSCEALLGACSAHGELGFGKYLGETLKITEPHNETSYVLLSNLYCASGQWKEAEMVRKRMADQGVKKMPGCSWIEVRNKVMAFVAGKNSDPFMDDMYNILQYIDFEIRNPYIVDINC</sequence>
<dbReference type="InterPro" id="IPR011990">
    <property type="entry name" value="TPR-like_helical_dom_sf"/>
</dbReference>
<dbReference type="InterPro" id="IPR046848">
    <property type="entry name" value="E_motif"/>
</dbReference>
<dbReference type="InterPro" id="IPR002885">
    <property type="entry name" value="PPR_rpt"/>
</dbReference>
<dbReference type="Pfam" id="PF13041">
    <property type="entry name" value="PPR_2"/>
    <property type="match status" value="4"/>
</dbReference>
<dbReference type="Gene3D" id="1.25.40.10">
    <property type="entry name" value="Tetratricopeptide repeat domain"/>
    <property type="match status" value="5"/>
</dbReference>
<feature type="repeat" description="PPR" evidence="2">
    <location>
        <begin position="410"/>
        <end position="444"/>
    </location>
</feature>
<feature type="repeat" description="PPR" evidence="2">
    <location>
        <begin position="177"/>
        <end position="211"/>
    </location>
</feature>
<feature type="repeat" description="PPR" evidence="2">
    <location>
        <begin position="45"/>
        <end position="79"/>
    </location>
</feature>
<keyword evidence="4" id="KW-1185">Reference proteome</keyword>
<dbReference type="Gramene" id="PRQ49086">
    <property type="protein sequence ID" value="PRQ49086"/>
    <property type="gene ID" value="RchiOBHm_Chr2g0118001"/>
</dbReference>
<comment type="caution">
    <text evidence="3">The sequence shown here is derived from an EMBL/GenBank/DDBJ whole genome shotgun (WGS) entry which is preliminary data.</text>
</comment>
<reference evidence="3 4" key="1">
    <citation type="journal article" date="2018" name="Nat. Genet.">
        <title>The Rosa genome provides new insights in the design of modern roses.</title>
        <authorList>
            <person name="Bendahmane M."/>
        </authorList>
    </citation>
    <scope>NUCLEOTIDE SEQUENCE [LARGE SCALE GENOMIC DNA]</scope>
    <source>
        <strain evidence="4">cv. Old Blush</strain>
    </source>
</reference>
<feature type="repeat" description="PPR" evidence="2">
    <location>
        <begin position="146"/>
        <end position="176"/>
    </location>
</feature>
<dbReference type="PANTHER" id="PTHR47926:SF465">
    <property type="entry name" value="PENTATRICOPEPTIDE REPEAT (PPR-LIKE) SUPERFAMILY PROTEIN"/>
    <property type="match status" value="1"/>
</dbReference>
<accession>A0A2P6RRM5</accession>
<dbReference type="Proteomes" id="UP000238479">
    <property type="component" value="Chromosome 2"/>
</dbReference>
<dbReference type="Pfam" id="PF20431">
    <property type="entry name" value="E_motif"/>
    <property type="match status" value="1"/>
</dbReference>
<dbReference type="FunFam" id="1.25.40.10:FF:001093">
    <property type="entry name" value="Pentatricopeptide repeat-containing protein At2g34400"/>
    <property type="match status" value="1"/>
</dbReference>
<dbReference type="InterPro" id="IPR046960">
    <property type="entry name" value="PPR_At4g14850-like_plant"/>
</dbReference>
<evidence type="ECO:0000313" key="4">
    <source>
        <dbReference type="Proteomes" id="UP000238479"/>
    </source>
</evidence>
<evidence type="ECO:0000313" key="3">
    <source>
        <dbReference type="EMBL" id="PRQ49086.1"/>
    </source>
</evidence>
<proteinExistence type="predicted"/>
<dbReference type="AlphaFoldDB" id="A0A2P6RRM5"/>
<dbReference type="Pfam" id="PF01535">
    <property type="entry name" value="PPR"/>
    <property type="match status" value="3"/>
</dbReference>
<feature type="repeat" description="PPR" evidence="2">
    <location>
        <begin position="309"/>
        <end position="343"/>
    </location>
</feature>
<organism evidence="3 4">
    <name type="scientific">Rosa chinensis</name>
    <name type="common">China rose</name>
    <dbReference type="NCBI Taxonomy" id="74649"/>
    <lineage>
        <taxon>Eukaryota</taxon>
        <taxon>Viridiplantae</taxon>
        <taxon>Streptophyta</taxon>
        <taxon>Embryophyta</taxon>
        <taxon>Tracheophyta</taxon>
        <taxon>Spermatophyta</taxon>
        <taxon>Magnoliopsida</taxon>
        <taxon>eudicotyledons</taxon>
        <taxon>Gunneridae</taxon>
        <taxon>Pentapetalae</taxon>
        <taxon>rosids</taxon>
        <taxon>fabids</taxon>
        <taxon>Rosales</taxon>
        <taxon>Rosaceae</taxon>
        <taxon>Rosoideae</taxon>
        <taxon>Rosoideae incertae sedis</taxon>
        <taxon>Rosa</taxon>
    </lineage>
</organism>
<dbReference type="EMBL" id="PDCK01000040">
    <property type="protein sequence ID" value="PRQ49086.1"/>
    <property type="molecule type" value="Genomic_DNA"/>
</dbReference>
<dbReference type="NCBIfam" id="TIGR00756">
    <property type="entry name" value="PPR"/>
    <property type="match status" value="5"/>
</dbReference>
<dbReference type="GO" id="GO:0009451">
    <property type="term" value="P:RNA modification"/>
    <property type="evidence" value="ECO:0007669"/>
    <property type="project" value="InterPro"/>
</dbReference>
<feature type="repeat" description="PPR" evidence="2">
    <location>
        <begin position="549"/>
        <end position="583"/>
    </location>
</feature>
<keyword evidence="1" id="KW-0677">Repeat</keyword>